<dbReference type="CDD" id="cd00842">
    <property type="entry name" value="MPP_ASMase"/>
    <property type="match status" value="1"/>
</dbReference>
<proteinExistence type="inferred from homology"/>
<feature type="binding site" evidence="4">
    <location>
        <position position="154"/>
    </location>
    <ligand>
        <name>Zn(2+)</name>
        <dbReference type="ChEBI" id="CHEBI:29105"/>
        <label>1</label>
    </ligand>
</feature>
<dbReference type="GO" id="GO:0046872">
    <property type="term" value="F:metal ion binding"/>
    <property type="evidence" value="ECO:0007669"/>
    <property type="project" value="UniProtKB-KW"/>
</dbReference>
<feature type="binding site" evidence="4">
    <location>
        <position position="408"/>
    </location>
    <ligand>
        <name>Zn(2+)</name>
        <dbReference type="ChEBI" id="CHEBI:29105"/>
        <label>2</label>
    </ligand>
</feature>
<evidence type="ECO:0000256" key="2">
    <source>
        <dbReference type="ARBA" id="ARBA00023180"/>
    </source>
</evidence>
<feature type="disulfide bond" evidence="5">
    <location>
        <begin position="175"/>
        <end position="199"/>
    </location>
</feature>
<feature type="disulfide bond" evidence="5">
    <location>
        <begin position="41"/>
        <end position="117"/>
    </location>
</feature>
<keyword evidence="9" id="KW-1185">Reference proteome</keyword>
<dbReference type="InterPro" id="IPR041805">
    <property type="entry name" value="ASMase/PPN1_MPP"/>
</dbReference>
<dbReference type="PIRSF" id="PIRSF000948">
    <property type="entry name" value="Sphingomy_PDE"/>
    <property type="match status" value="1"/>
</dbReference>
<feature type="signal peptide" evidence="6">
    <location>
        <begin position="1"/>
        <end position="21"/>
    </location>
</feature>
<keyword evidence="4" id="KW-0862">Zinc</keyword>
<dbReference type="GO" id="GO:0016798">
    <property type="term" value="F:hydrolase activity, acting on glycosyl bonds"/>
    <property type="evidence" value="ECO:0007669"/>
    <property type="project" value="UniProtKB-KW"/>
</dbReference>
<dbReference type="GO" id="GO:0016020">
    <property type="term" value="C:membrane"/>
    <property type="evidence" value="ECO:0007669"/>
    <property type="project" value="GOC"/>
</dbReference>
<feature type="disulfide bond" evidence="5">
    <location>
        <begin position="169"/>
        <end position="174"/>
    </location>
</feature>
<dbReference type="OrthoDB" id="282973at2759"/>
<evidence type="ECO:0000256" key="3">
    <source>
        <dbReference type="PIRNR" id="PIRNR000948"/>
    </source>
</evidence>
<dbReference type="AlphaFoldDB" id="A0A0C3DAN3"/>
<dbReference type="STRING" id="913774.A0A0C3DAN3"/>
<evidence type="ECO:0000256" key="5">
    <source>
        <dbReference type="PIRSR" id="PIRSR000948-2"/>
    </source>
</evidence>
<keyword evidence="1 3" id="KW-0378">Hydrolase</keyword>
<dbReference type="PANTHER" id="PTHR10340:SF34">
    <property type="entry name" value="SPHINGOMYELIN PHOSPHODIESTERASE"/>
    <property type="match status" value="1"/>
</dbReference>
<comment type="similarity">
    <text evidence="3">Belongs to the acid sphingomyelinase family.</text>
</comment>
<sequence length="622" mass="67335">MRLSPALYVLVAAGSLTQAAAVDKRDLASEIWADIESAASCTACEALLVVLKGLAAFGNTIFVDTITEVCKLSGADDPDVCEGAVALEGPILAQDLRGMTVGSHTSTLFCNTFFGLCPFPAVTPYSVTFPSPKPATTRPAVSGQPPLTFVHISDIHVDQFYETGASYNCTKPICCRPYTAADAPGNNGYPAGPYGNTACDAPVSLEDSMFAAINSIAPNAAFTIFTGDIVDHAVWLVNETQVTADIQDAYSHMASLPHVYTTAGNHEASPVNAFNPAAVKTSLDIQWLYNLLATDNQPYLGSDAQEIQNFGAYSTKFAGGNLRIISINSNLYYKENYWLYEKTMESDPSGQLAWLVSELDAAEQAGENVYIIGHMAMGLDDALHDGSNYFNQIVDRYSATIAALFFGHTHVDQFEIAYTDYTNPSFSNALEVSYLAPSMTPTSGPPAFQVVSVDPVTFGVLDITTYIANISDPSYQNGPTWVEYYSAKQAYGPLVDPPLTDPTAELTPAFWHNVTVAFENDDTAFQSYIAHKSRGWNVPSCTGDCKTSEICGMRAAEAQYNCATVTPGINFRKRDEGLERLPGVVEERVCDGARLRPLLSKLAARDGLLEEMLEKVQVKYRE</sequence>
<evidence type="ECO:0000256" key="4">
    <source>
        <dbReference type="PIRSR" id="PIRSR000948-1"/>
    </source>
</evidence>
<dbReference type="HOGENOM" id="CLU_014743_1_0_1"/>
<feature type="binding site" evidence="4">
    <location>
        <position position="228"/>
    </location>
    <ligand>
        <name>Zn(2+)</name>
        <dbReference type="ChEBI" id="CHEBI:29105"/>
        <label>1</label>
    </ligand>
</feature>
<feature type="disulfide bond" evidence="5">
    <location>
        <begin position="70"/>
        <end position="81"/>
    </location>
</feature>
<dbReference type="InterPro" id="IPR011160">
    <property type="entry name" value="Sphingomy_PDE"/>
</dbReference>
<feature type="chain" id="PRO_5002173592" description="Sphingomyelin phosphodiesterase" evidence="6">
    <location>
        <begin position="22"/>
        <end position="622"/>
    </location>
</feature>
<feature type="binding site" evidence="4">
    <location>
        <position position="265"/>
    </location>
    <ligand>
        <name>Zn(2+)</name>
        <dbReference type="ChEBI" id="CHEBI:29105"/>
        <label>2</label>
    </ligand>
</feature>
<organism evidence="8 9">
    <name type="scientific">Oidiodendron maius (strain Zn)</name>
    <dbReference type="NCBI Taxonomy" id="913774"/>
    <lineage>
        <taxon>Eukaryota</taxon>
        <taxon>Fungi</taxon>
        <taxon>Dikarya</taxon>
        <taxon>Ascomycota</taxon>
        <taxon>Pezizomycotina</taxon>
        <taxon>Leotiomycetes</taxon>
        <taxon>Leotiomycetes incertae sedis</taxon>
        <taxon>Myxotrichaceae</taxon>
        <taxon>Oidiodendron</taxon>
    </lineage>
</organism>
<evidence type="ECO:0000313" key="9">
    <source>
        <dbReference type="Proteomes" id="UP000054321"/>
    </source>
</evidence>
<dbReference type="InParanoid" id="A0A0C3DAN3"/>
<dbReference type="InterPro" id="IPR004843">
    <property type="entry name" value="Calcineurin-like_PHP"/>
</dbReference>
<keyword evidence="3" id="KW-0326">Glycosidase</keyword>
<keyword evidence="5" id="KW-1015">Disulfide bond</keyword>
<dbReference type="SUPFAM" id="SSF56300">
    <property type="entry name" value="Metallo-dependent phosphatases"/>
    <property type="match status" value="1"/>
</dbReference>
<protein>
    <recommendedName>
        <fullName evidence="3">Sphingomyelin phosphodiesterase</fullName>
    </recommendedName>
</protein>
<feature type="binding site" evidence="4">
    <location>
        <position position="410"/>
    </location>
    <ligand>
        <name>Zn(2+)</name>
        <dbReference type="ChEBI" id="CHEBI:29105"/>
        <label>1</label>
    </ligand>
</feature>
<keyword evidence="2" id="KW-0325">Glycoprotein</keyword>
<feature type="binding site" evidence="4">
    <location>
        <position position="228"/>
    </location>
    <ligand>
        <name>Zn(2+)</name>
        <dbReference type="ChEBI" id="CHEBI:29105"/>
        <label>2</label>
    </ligand>
</feature>
<keyword evidence="4" id="KW-0479">Metal-binding</keyword>
<name>A0A0C3DAN3_OIDMZ</name>
<dbReference type="GO" id="GO:0004767">
    <property type="term" value="F:sphingomyelin phosphodiesterase activity"/>
    <property type="evidence" value="ECO:0007669"/>
    <property type="project" value="UniProtKB-UniRule"/>
</dbReference>
<feature type="binding site" evidence="4">
    <location>
        <position position="374"/>
    </location>
    <ligand>
        <name>Zn(2+)</name>
        <dbReference type="ChEBI" id="CHEBI:29105"/>
        <label>2</label>
    </ligand>
</feature>
<gene>
    <name evidence="8" type="ORF">OIDMADRAFT_152691</name>
</gene>
<evidence type="ECO:0000313" key="8">
    <source>
        <dbReference type="EMBL" id="KIN08409.1"/>
    </source>
</evidence>
<comment type="cofactor">
    <cofactor evidence="4">
        <name>Zn(2+)</name>
        <dbReference type="ChEBI" id="CHEBI:29105"/>
    </cofactor>
    <text evidence="4">Binds 2 Zn(2+) ions per subunit.</text>
</comment>
<feature type="domain" description="Calcineurin-like phosphoesterase" evidence="7">
    <location>
        <begin position="148"/>
        <end position="411"/>
    </location>
</feature>
<feature type="binding site" evidence="4">
    <location>
        <position position="156"/>
    </location>
    <ligand>
        <name>Zn(2+)</name>
        <dbReference type="ChEBI" id="CHEBI:29105"/>
        <label>1</label>
    </ligand>
</feature>
<evidence type="ECO:0000259" key="7">
    <source>
        <dbReference type="Pfam" id="PF00149"/>
    </source>
</evidence>
<comment type="function">
    <text evidence="3">Converts sphingomyelin to ceramide.</text>
</comment>
<feature type="disulfide bond" evidence="5">
    <location>
        <begin position="541"/>
        <end position="545"/>
    </location>
</feature>
<dbReference type="GO" id="GO:0006685">
    <property type="term" value="P:sphingomyelin catabolic process"/>
    <property type="evidence" value="ECO:0007669"/>
    <property type="project" value="UniProtKB-UniRule"/>
</dbReference>
<dbReference type="Gene3D" id="3.60.21.10">
    <property type="match status" value="1"/>
</dbReference>
<dbReference type="InterPro" id="IPR029052">
    <property type="entry name" value="Metallo-depent_PP-like"/>
</dbReference>
<reference evidence="9" key="2">
    <citation type="submission" date="2015-01" db="EMBL/GenBank/DDBJ databases">
        <title>Evolutionary Origins and Diversification of the Mycorrhizal Mutualists.</title>
        <authorList>
            <consortium name="DOE Joint Genome Institute"/>
            <consortium name="Mycorrhizal Genomics Consortium"/>
            <person name="Kohler A."/>
            <person name="Kuo A."/>
            <person name="Nagy L.G."/>
            <person name="Floudas D."/>
            <person name="Copeland A."/>
            <person name="Barry K.W."/>
            <person name="Cichocki N."/>
            <person name="Veneault-Fourrey C."/>
            <person name="LaButti K."/>
            <person name="Lindquist E.A."/>
            <person name="Lipzen A."/>
            <person name="Lundell T."/>
            <person name="Morin E."/>
            <person name="Murat C."/>
            <person name="Riley R."/>
            <person name="Ohm R."/>
            <person name="Sun H."/>
            <person name="Tunlid A."/>
            <person name="Henrissat B."/>
            <person name="Grigoriev I.V."/>
            <person name="Hibbett D.S."/>
            <person name="Martin F."/>
        </authorList>
    </citation>
    <scope>NUCLEOTIDE SEQUENCE [LARGE SCALE GENOMIC DNA]</scope>
    <source>
        <strain evidence="9">Zn</strain>
    </source>
</reference>
<dbReference type="Proteomes" id="UP000054321">
    <property type="component" value="Unassembled WGS sequence"/>
</dbReference>
<evidence type="ECO:0000256" key="1">
    <source>
        <dbReference type="ARBA" id="ARBA00022801"/>
    </source>
</evidence>
<evidence type="ECO:0000256" key="6">
    <source>
        <dbReference type="SAM" id="SignalP"/>
    </source>
</evidence>
<dbReference type="PANTHER" id="PTHR10340">
    <property type="entry name" value="SPHINGOMYELIN PHOSPHODIESTERASE"/>
    <property type="match status" value="1"/>
</dbReference>
<keyword evidence="6" id="KW-0732">Signal</keyword>
<dbReference type="Pfam" id="PF00149">
    <property type="entry name" value="Metallophos"/>
    <property type="match status" value="1"/>
</dbReference>
<reference evidence="8 9" key="1">
    <citation type="submission" date="2014-04" db="EMBL/GenBank/DDBJ databases">
        <authorList>
            <consortium name="DOE Joint Genome Institute"/>
            <person name="Kuo A."/>
            <person name="Martino E."/>
            <person name="Perotto S."/>
            <person name="Kohler A."/>
            <person name="Nagy L.G."/>
            <person name="Floudas D."/>
            <person name="Copeland A."/>
            <person name="Barry K.W."/>
            <person name="Cichocki N."/>
            <person name="Veneault-Fourrey C."/>
            <person name="LaButti K."/>
            <person name="Lindquist E.A."/>
            <person name="Lipzen A."/>
            <person name="Lundell T."/>
            <person name="Morin E."/>
            <person name="Murat C."/>
            <person name="Sun H."/>
            <person name="Tunlid A."/>
            <person name="Henrissat B."/>
            <person name="Grigoriev I.V."/>
            <person name="Hibbett D.S."/>
            <person name="Martin F."/>
            <person name="Nordberg H.P."/>
            <person name="Cantor M.N."/>
            <person name="Hua S.X."/>
        </authorList>
    </citation>
    <scope>NUCLEOTIDE SEQUENCE [LARGE SCALE GENOMIC DNA]</scope>
    <source>
        <strain evidence="8 9">Zn</strain>
    </source>
</reference>
<accession>A0A0C3DAN3</accession>
<dbReference type="EMBL" id="KN832870">
    <property type="protein sequence ID" value="KIN08409.1"/>
    <property type="molecule type" value="Genomic_DNA"/>
</dbReference>